<dbReference type="Gene3D" id="3.30.70.141">
    <property type="entry name" value="Nucleoside diphosphate kinase-like domain"/>
    <property type="match status" value="1"/>
</dbReference>
<evidence type="ECO:0000256" key="5">
    <source>
        <dbReference type="ARBA" id="ARBA00022679"/>
    </source>
</evidence>
<feature type="binding site" evidence="12">
    <location>
        <position position="115"/>
    </location>
    <ligand>
        <name>ATP</name>
        <dbReference type="ChEBI" id="CHEBI:30616"/>
    </ligand>
</feature>
<comment type="cofactor">
    <cofactor evidence="1">
        <name>Mg(2+)</name>
        <dbReference type="ChEBI" id="CHEBI:18420"/>
    </cofactor>
</comment>
<keyword evidence="7" id="KW-0547">Nucleotide-binding</keyword>
<dbReference type="EC" id="2.7.4.6" evidence="3"/>
<keyword evidence="11" id="KW-0546">Nucleotide metabolism</keyword>
<proteinExistence type="inferred from homology"/>
<evidence type="ECO:0000313" key="15">
    <source>
        <dbReference type="EMBL" id="WEU41066.1"/>
    </source>
</evidence>
<comment type="similarity">
    <text evidence="2 12 13">Belongs to the NDK family.</text>
</comment>
<evidence type="ECO:0000256" key="12">
    <source>
        <dbReference type="PROSITE-ProRule" id="PRU00706"/>
    </source>
</evidence>
<evidence type="ECO:0000256" key="10">
    <source>
        <dbReference type="ARBA" id="ARBA00022842"/>
    </source>
</evidence>
<evidence type="ECO:0000313" key="16">
    <source>
        <dbReference type="Proteomes" id="UP000186851"/>
    </source>
</evidence>
<reference evidence="15" key="1">
    <citation type="journal article" date="2017" name="Nature">
        <title>Asgard archaea illuminate the origin of eukaryotic cellular complexity.</title>
        <authorList>
            <person name="Zaremba-Niedzwiedzka K."/>
            <person name="Caceres E.F."/>
            <person name="Saw J.H."/>
            <person name="Backstrom D."/>
            <person name="Juzokaite L."/>
            <person name="Vancaester E."/>
            <person name="Seitz K.W."/>
            <person name="Anantharaman K."/>
            <person name="Starnawski P."/>
            <person name="Kjeldsen K.U."/>
            <person name="Scott M.B."/>
            <person name="Nunoura T."/>
            <person name="Banfield J.F."/>
            <person name="Schramm A."/>
            <person name="Baker B.J."/>
            <person name="Spang A."/>
            <person name="Ettema T.J.G."/>
        </authorList>
    </citation>
    <scope>NUCLEOTIDE SEQUENCE</scope>
    <source>
        <strain evidence="15">LCB_4</strain>
    </source>
</reference>
<dbReference type="EMBL" id="CP091871">
    <property type="protein sequence ID" value="WEU41066.1"/>
    <property type="molecule type" value="Genomic_DNA"/>
</dbReference>
<dbReference type="GO" id="GO:0006241">
    <property type="term" value="P:CTP biosynthetic process"/>
    <property type="evidence" value="ECO:0007669"/>
    <property type="project" value="InterPro"/>
</dbReference>
<evidence type="ECO:0000256" key="2">
    <source>
        <dbReference type="ARBA" id="ARBA00008142"/>
    </source>
</evidence>
<evidence type="ECO:0000256" key="4">
    <source>
        <dbReference type="ARBA" id="ARBA00022553"/>
    </source>
</evidence>
<keyword evidence="8 15" id="KW-0418">Kinase</keyword>
<dbReference type="GO" id="GO:0006228">
    <property type="term" value="P:UTP biosynthetic process"/>
    <property type="evidence" value="ECO:0007669"/>
    <property type="project" value="InterPro"/>
</dbReference>
<dbReference type="SUPFAM" id="SSF54919">
    <property type="entry name" value="Nucleoside diphosphate kinase, NDK"/>
    <property type="match status" value="1"/>
</dbReference>
<evidence type="ECO:0000256" key="11">
    <source>
        <dbReference type="ARBA" id="ARBA00023080"/>
    </source>
</evidence>
<keyword evidence="10" id="KW-0460">Magnesium</keyword>
<keyword evidence="5" id="KW-0808">Transferase</keyword>
<accession>A0AAF0IC80</accession>
<evidence type="ECO:0000256" key="9">
    <source>
        <dbReference type="ARBA" id="ARBA00022840"/>
    </source>
</evidence>
<dbReference type="PROSITE" id="PS51374">
    <property type="entry name" value="NDPK_LIKE"/>
    <property type="match status" value="1"/>
</dbReference>
<dbReference type="PRINTS" id="PR01243">
    <property type="entry name" value="NUCDPKINASE"/>
</dbReference>
<dbReference type="GO" id="GO:0046872">
    <property type="term" value="F:metal ion binding"/>
    <property type="evidence" value="ECO:0007669"/>
    <property type="project" value="UniProtKB-KW"/>
</dbReference>
<evidence type="ECO:0000256" key="1">
    <source>
        <dbReference type="ARBA" id="ARBA00001946"/>
    </source>
</evidence>
<evidence type="ECO:0000256" key="13">
    <source>
        <dbReference type="RuleBase" id="RU004011"/>
    </source>
</evidence>
<keyword evidence="4" id="KW-0597">Phosphoprotein</keyword>
<dbReference type="SMART" id="SM00562">
    <property type="entry name" value="NDK"/>
    <property type="match status" value="1"/>
</dbReference>
<dbReference type="Proteomes" id="UP000186851">
    <property type="component" value="Chromosome"/>
</dbReference>
<dbReference type="InterPro" id="IPR001564">
    <property type="entry name" value="Nucleoside_diP_kinase"/>
</dbReference>
<dbReference type="InterPro" id="IPR036850">
    <property type="entry name" value="NDK-like_dom_sf"/>
</dbReference>
<gene>
    <name evidence="15" type="ORF">OdinLCB4_004295</name>
</gene>
<feature type="binding site" evidence="12">
    <location>
        <position position="105"/>
    </location>
    <ligand>
        <name>ATP</name>
        <dbReference type="ChEBI" id="CHEBI:30616"/>
    </ligand>
</feature>
<dbReference type="Pfam" id="PF00334">
    <property type="entry name" value="NDK"/>
    <property type="match status" value="1"/>
</dbReference>
<keyword evidence="9" id="KW-0067">ATP-binding</keyword>
<reference evidence="15" key="2">
    <citation type="journal article" date="2022" name="Nat. Microbiol.">
        <title>A closed Candidatus Odinarchaeum chromosome exposes Asgard archaeal viruses.</title>
        <authorList>
            <person name="Tamarit D."/>
            <person name="Caceres E.F."/>
            <person name="Krupovic M."/>
            <person name="Nijland R."/>
            <person name="Eme L."/>
            <person name="Robinson N.P."/>
            <person name="Ettema T.J.G."/>
        </authorList>
    </citation>
    <scope>NUCLEOTIDE SEQUENCE</scope>
    <source>
        <strain evidence="15">LCB_4</strain>
    </source>
</reference>
<evidence type="ECO:0000259" key="14">
    <source>
        <dbReference type="SMART" id="SM00562"/>
    </source>
</evidence>
<dbReference type="AlphaFoldDB" id="A0AAF0IC80"/>
<feature type="binding site" evidence="12">
    <location>
        <position position="88"/>
    </location>
    <ligand>
        <name>ATP</name>
        <dbReference type="ChEBI" id="CHEBI:30616"/>
    </ligand>
</feature>
<organism evidence="15 16">
    <name type="scientific">Odinarchaeota yellowstonii (strain LCB_4)</name>
    <dbReference type="NCBI Taxonomy" id="1841599"/>
    <lineage>
        <taxon>Archaea</taxon>
        <taxon>Promethearchaeati</taxon>
        <taxon>Candidatus Odinarchaeota</taxon>
        <taxon>Candidatus Odinarchaeia</taxon>
        <taxon>Candidatus Odinarchaeales</taxon>
        <taxon>Candidatus Odinarchaeaceae</taxon>
        <taxon>Candidatus Odinarchaeum</taxon>
    </lineage>
</organism>
<dbReference type="GO" id="GO:0005524">
    <property type="term" value="F:ATP binding"/>
    <property type="evidence" value="ECO:0007669"/>
    <property type="project" value="UniProtKB-KW"/>
</dbReference>
<dbReference type="InterPro" id="IPR034907">
    <property type="entry name" value="NDK-like_dom"/>
</dbReference>
<evidence type="ECO:0000256" key="7">
    <source>
        <dbReference type="ARBA" id="ARBA00022741"/>
    </source>
</evidence>
<dbReference type="KEGG" id="oyw:OdinLCB4_004295"/>
<feature type="active site" description="Pros-phosphohistidine intermediate" evidence="12">
    <location>
        <position position="118"/>
    </location>
</feature>
<feature type="binding site" evidence="12">
    <location>
        <position position="60"/>
    </location>
    <ligand>
        <name>ATP</name>
        <dbReference type="ChEBI" id="CHEBI:30616"/>
    </ligand>
</feature>
<dbReference type="GO" id="GO:0006183">
    <property type="term" value="P:GTP biosynthetic process"/>
    <property type="evidence" value="ECO:0007669"/>
    <property type="project" value="InterPro"/>
</dbReference>
<evidence type="ECO:0000256" key="6">
    <source>
        <dbReference type="ARBA" id="ARBA00022723"/>
    </source>
</evidence>
<feature type="binding site" evidence="12">
    <location>
        <position position="94"/>
    </location>
    <ligand>
        <name>ATP</name>
        <dbReference type="ChEBI" id="CHEBI:30616"/>
    </ligand>
</feature>
<feature type="domain" description="Nucleoside diphosphate kinase-like" evidence="14">
    <location>
        <begin position="2"/>
        <end position="141"/>
    </location>
</feature>
<feature type="binding site" evidence="12">
    <location>
        <position position="10"/>
    </location>
    <ligand>
        <name>ATP</name>
        <dbReference type="ChEBI" id="CHEBI:30616"/>
    </ligand>
</feature>
<dbReference type="GO" id="GO:0004550">
    <property type="term" value="F:nucleoside diphosphate kinase activity"/>
    <property type="evidence" value="ECO:0007669"/>
    <property type="project" value="UniProtKB-EC"/>
</dbReference>
<keyword evidence="6" id="KW-0479">Metal-binding</keyword>
<dbReference type="FunFam" id="3.30.70.141:FF:000017">
    <property type="entry name" value="Nucleoside diphosphate kinase"/>
    <property type="match status" value="1"/>
</dbReference>
<protein>
    <recommendedName>
        <fullName evidence="3">nucleoside-diphosphate kinase</fullName>
        <ecNumber evidence="3">2.7.4.6</ecNumber>
    </recommendedName>
</protein>
<sequence length="222" mass="25890">MIQNTLVLLKPDAYLRRYIGACVLREFRSERTFKIKAFKEVTASRSLAEKHYDVHREKPFFKKLVDYLTLGPVIAMVVEGENVIPSIRLMLGSTFSEKAEPHTIRGKYGIWNGINVVHASDGDNTAKYEIKLWREEAGVEEMDFSRVNLLIDNYIEKWSKLRIDNTLKLREICRLISIGESRFEDCEQKIFKLLREECIDSDESIVKKFVKIIADNLQDQKK</sequence>
<evidence type="ECO:0000256" key="3">
    <source>
        <dbReference type="ARBA" id="ARBA00012966"/>
    </source>
</evidence>
<evidence type="ECO:0000256" key="8">
    <source>
        <dbReference type="ARBA" id="ARBA00022777"/>
    </source>
</evidence>
<dbReference type="PANTHER" id="PTHR11349">
    <property type="entry name" value="NUCLEOSIDE DIPHOSPHATE KINASE"/>
    <property type="match status" value="1"/>
</dbReference>
<name>A0AAF0IC80_ODILC</name>
<dbReference type="CDD" id="cd04413">
    <property type="entry name" value="NDPk_I"/>
    <property type="match status" value="1"/>
</dbReference>